<feature type="compositionally biased region" description="Low complexity" evidence="1">
    <location>
        <begin position="228"/>
        <end position="261"/>
    </location>
</feature>
<evidence type="ECO:0000256" key="1">
    <source>
        <dbReference type="SAM" id="MobiDB-lite"/>
    </source>
</evidence>
<keyword evidence="3" id="KW-1185">Reference proteome</keyword>
<feature type="region of interest" description="Disordered" evidence="1">
    <location>
        <begin position="217"/>
        <end position="264"/>
    </location>
</feature>
<dbReference type="KEGG" id="more:E1B28_012271"/>
<dbReference type="Proteomes" id="UP001049176">
    <property type="component" value="Chromosome 8"/>
</dbReference>
<dbReference type="RefSeq" id="XP_043004728.1">
    <property type="nucleotide sequence ID" value="XM_043157361.1"/>
</dbReference>
<dbReference type="OrthoDB" id="3117134at2759"/>
<dbReference type="GeneID" id="66081346"/>
<accession>A0A9P7RRC3</accession>
<dbReference type="AlphaFoldDB" id="A0A9P7RRC3"/>
<comment type="caution">
    <text evidence="2">The sequence shown here is derived from an EMBL/GenBank/DDBJ whole genome shotgun (WGS) entry which is preliminary data.</text>
</comment>
<feature type="compositionally biased region" description="Polar residues" evidence="1">
    <location>
        <begin position="10"/>
        <end position="23"/>
    </location>
</feature>
<name>A0A9P7RRC3_9AGAR</name>
<evidence type="ECO:0000313" key="2">
    <source>
        <dbReference type="EMBL" id="KAG7088257.1"/>
    </source>
</evidence>
<sequence>MVRKLPLDNIQDSPTSETFLHPGDSQNSDAILVALDNLKAYAAKVAGEGGKQKAIQLELVLEEADEPDLGLQGSPATTPIPPISPYAPTLTEQSRTKGILSSMDERSRVAVLVDNADFSVQQVMDVITKIVTNSPLGLSEEIHRVLLFTGHPHIMEYVRWTLGFKSDVIRGRVVPQLLSNEREELVDLYERYEWNSMVAPLLDAIIGPAISDLPADCQEPIDMDRNSSSEPSSSTQSSFSTNSSCSMQFSSSDSNISSPPSCNQDREPVGCDILASYPYYITLDHP</sequence>
<evidence type="ECO:0000313" key="3">
    <source>
        <dbReference type="Proteomes" id="UP001049176"/>
    </source>
</evidence>
<organism evidence="2 3">
    <name type="scientific">Marasmius oreades</name>
    <name type="common">fairy-ring Marasmius</name>
    <dbReference type="NCBI Taxonomy" id="181124"/>
    <lineage>
        <taxon>Eukaryota</taxon>
        <taxon>Fungi</taxon>
        <taxon>Dikarya</taxon>
        <taxon>Basidiomycota</taxon>
        <taxon>Agaricomycotina</taxon>
        <taxon>Agaricomycetes</taxon>
        <taxon>Agaricomycetidae</taxon>
        <taxon>Agaricales</taxon>
        <taxon>Marasmiineae</taxon>
        <taxon>Marasmiaceae</taxon>
        <taxon>Marasmius</taxon>
    </lineage>
</organism>
<proteinExistence type="predicted"/>
<protein>
    <submittedName>
        <fullName evidence="2">Uncharacterized protein</fullName>
    </submittedName>
</protein>
<feature type="region of interest" description="Disordered" evidence="1">
    <location>
        <begin position="68"/>
        <end position="88"/>
    </location>
</feature>
<reference evidence="2" key="1">
    <citation type="journal article" date="2021" name="Genome Biol. Evol.">
        <title>The assembled and annotated genome of the fairy-ring fungus Marasmius oreades.</title>
        <authorList>
            <person name="Hiltunen M."/>
            <person name="Ament-Velasquez S.L."/>
            <person name="Johannesson H."/>
        </authorList>
    </citation>
    <scope>NUCLEOTIDE SEQUENCE</scope>
    <source>
        <strain evidence="2">03SP1</strain>
    </source>
</reference>
<dbReference type="EMBL" id="CM032188">
    <property type="protein sequence ID" value="KAG7088257.1"/>
    <property type="molecule type" value="Genomic_DNA"/>
</dbReference>
<gene>
    <name evidence="2" type="ORF">E1B28_012271</name>
</gene>
<feature type="region of interest" description="Disordered" evidence="1">
    <location>
        <begin position="1"/>
        <end position="23"/>
    </location>
</feature>